<evidence type="ECO:0000256" key="5">
    <source>
        <dbReference type="SAM" id="Phobius"/>
    </source>
</evidence>
<dbReference type="InterPro" id="IPR051263">
    <property type="entry name" value="C-type_cytochrome_biogenesis"/>
</dbReference>
<gene>
    <name evidence="7" type="ORF">B1C78_06225</name>
</gene>
<dbReference type="Gene3D" id="1.25.40.10">
    <property type="entry name" value="Tetratricopeptide repeat domain"/>
    <property type="match status" value="1"/>
</dbReference>
<keyword evidence="5" id="KW-1133">Transmembrane helix</keyword>
<dbReference type="AlphaFoldDB" id="A0A1V3NL25"/>
<dbReference type="InterPro" id="IPR056413">
    <property type="entry name" value="TPR_CcmH_CycH"/>
</dbReference>
<comment type="caution">
    <text evidence="7">The sequence shown here is derived from an EMBL/GenBank/DDBJ whole genome shotgun (WGS) entry which is preliminary data.</text>
</comment>
<evidence type="ECO:0000259" key="6">
    <source>
        <dbReference type="Pfam" id="PF23914"/>
    </source>
</evidence>
<feature type="transmembrane region" description="Helical" evidence="5">
    <location>
        <begin position="6"/>
        <end position="25"/>
    </location>
</feature>
<evidence type="ECO:0000313" key="7">
    <source>
        <dbReference type="EMBL" id="OOG25694.1"/>
    </source>
</evidence>
<dbReference type="Pfam" id="PF23914">
    <property type="entry name" value="TPR_CcmH_CycH"/>
    <property type="match status" value="1"/>
</dbReference>
<dbReference type="OrthoDB" id="9776053at2"/>
<dbReference type="Proteomes" id="UP000189462">
    <property type="component" value="Unassembled WGS sequence"/>
</dbReference>
<accession>A0A1V3NL25</accession>
<dbReference type="GO" id="GO:0005886">
    <property type="term" value="C:plasma membrane"/>
    <property type="evidence" value="ECO:0007669"/>
    <property type="project" value="TreeGrafter"/>
</dbReference>
<keyword evidence="5" id="KW-0812">Transmembrane</keyword>
<dbReference type="STRING" id="108003.B1C78_06225"/>
<dbReference type="GO" id="GO:0017004">
    <property type="term" value="P:cytochrome complex assembly"/>
    <property type="evidence" value="ECO:0007669"/>
    <property type="project" value="UniProtKB-KW"/>
</dbReference>
<evidence type="ECO:0000256" key="3">
    <source>
        <dbReference type="ARBA" id="ARBA00022748"/>
    </source>
</evidence>
<evidence type="ECO:0000256" key="2">
    <source>
        <dbReference type="ARBA" id="ARBA00022737"/>
    </source>
</evidence>
<evidence type="ECO:0000256" key="1">
    <source>
        <dbReference type="ARBA" id="ARBA00004196"/>
    </source>
</evidence>
<sequence length="302" mass="32121">MNAAFVIALAAFIVGAVGFVVYPLLRSARPGAKRRTRRDVNAAIYRDRLAELDYDMAHGTLTRQQYDAAVADLEEELVQSGALDPEDNASGRKSGQRLLLVGSGAVAALGVPLLALALYGNVGFVDAVPTGGAQSMARGGQSPSDGAVRMPTGPDDVENLAVLADRLRARLAENPEDRVGWALLGRTLVVLDRIEESSEAFATAVALDGYRDPDLLVQYADVLAEVRGGLEGEPKELIDKALELAPDHPQALWLAGSADYFAADYDGARHYWERLLSVLPPDSESASIVRSNLERIAAGGDG</sequence>
<feature type="domain" description="Cytochrome c-type biogenesis protein H TPR" evidence="6">
    <location>
        <begin position="157"/>
        <end position="284"/>
    </location>
</feature>
<keyword evidence="4" id="KW-0802">TPR repeat</keyword>
<keyword evidence="8" id="KW-1185">Reference proteome</keyword>
<dbReference type="SUPFAM" id="SSF48452">
    <property type="entry name" value="TPR-like"/>
    <property type="match status" value="1"/>
</dbReference>
<dbReference type="NCBIfam" id="TIGR03142">
    <property type="entry name" value="cytochro_ccmI"/>
    <property type="match status" value="1"/>
</dbReference>
<dbReference type="GO" id="GO:0030313">
    <property type="term" value="C:cell envelope"/>
    <property type="evidence" value="ECO:0007669"/>
    <property type="project" value="UniProtKB-SubCell"/>
</dbReference>
<keyword evidence="2" id="KW-0677">Repeat</keyword>
<keyword evidence="3" id="KW-0201">Cytochrome c-type biogenesis</keyword>
<dbReference type="InterPro" id="IPR017560">
    <property type="entry name" value="Cyt_c_biogenesis_CcmI"/>
</dbReference>
<dbReference type="InterPro" id="IPR011990">
    <property type="entry name" value="TPR-like_helical_dom_sf"/>
</dbReference>
<reference evidence="7 8" key="1">
    <citation type="submission" date="2017-02" db="EMBL/GenBank/DDBJ databases">
        <title>Genomic diversity within the haloalkaliphilic genus Thioalkalivibrio.</title>
        <authorList>
            <person name="Ahn A.-C."/>
            <person name="Meier-Kolthoff J."/>
            <person name="Overmars L."/>
            <person name="Richter M."/>
            <person name="Woyke T."/>
            <person name="Sorokin D.Y."/>
            <person name="Muyzer G."/>
        </authorList>
    </citation>
    <scope>NUCLEOTIDE SEQUENCE [LARGE SCALE GENOMIC DNA]</scope>
    <source>
        <strain evidence="7 8">ALJD</strain>
    </source>
</reference>
<dbReference type="EMBL" id="MVBK01000035">
    <property type="protein sequence ID" value="OOG25694.1"/>
    <property type="molecule type" value="Genomic_DNA"/>
</dbReference>
<feature type="transmembrane region" description="Helical" evidence="5">
    <location>
        <begin position="98"/>
        <end position="119"/>
    </location>
</feature>
<protein>
    <submittedName>
        <fullName evidence="7">C-type cytochrome biogenesis protein CcmI</fullName>
    </submittedName>
</protein>
<comment type="subcellular location">
    <subcellularLocation>
        <location evidence="1">Cell envelope</location>
    </subcellularLocation>
</comment>
<dbReference type="RefSeq" id="WP_077278274.1">
    <property type="nucleotide sequence ID" value="NZ_MVBK01000035.1"/>
</dbReference>
<dbReference type="PANTHER" id="PTHR47870:SF4">
    <property type="entry name" value="CYTOCHROME C-TYPE BIOGENESIS PROTEIN CYCH"/>
    <property type="match status" value="1"/>
</dbReference>
<organism evidence="7 8">
    <name type="scientific">Thioalkalivibrio denitrificans</name>
    <dbReference type="NCBI Taxonomy" id="108003"/>
    <lineage>
        <taxon>Bacteria</taxon>
        <taxon>Pseudomonadati</taxon>
        <taxon>Pseudomonadota</taxon>
        <taxon>Gammaproteobacteria</taxon>
        <taxon>Chromatiales</taxon>
        <taxon>Ectothiorhodospiraceae</taxon>
        <taxon>Thioalkalivibrio</taxon>
    </lineage>
</organism>
<keyword evidence="5" id="KW-0472">Membrane</keyword>
<dbReference type="PANTHER" id="PTHR47870">
    <property type="entry name" value="CYTOCHROME C-TYPE BIOGENESIS PROTEIN CCMH"/>
    <property type="match status" value="1"/>
</dbReference>
<proteinExistence type="predicted"/>
<name>A0A1V3NL25_9GAMM</name>
<evidence type="ECO:0000313" key="8">
    <source>
        <dbReference type="Proteomes" id="UP000189462"/>
    </source>
</evidence>
<evidence type="ECO:0000256" key="4">
    <source>
        <dbReference type="ARBA" id="ARBA00022803"/>
    </source>
</evidence>